<dbReference type="Proteomes" id="UP000544222">
    <property type="component" value="Unassembled WGS sequence"/>
</dbReference>
<protein>
    <submittedName>
        <fullName evidence="1">Uncharacterized protein (DUF169 family)</fullName>
    </submittedName>
</protein>
<dbReference type="InterPro" id="IPR003748">
    <property type="entry name" value="DUF169"/>
</dbReference>
<dbReference type="Pfam" id="PF02596">
    <property type="entry name" value="DUF169"/>
    <property type="match status" value="1"/>
</dbReference>
<organism evidence="1 2">
    <name type="scientific">Microbacter margulisiae</name>
    <dbReference type="NCBI Taxonomy" id="1350067"/>
    <lineage>
        <taxon>Bacteria</taxon>
        <taxon>Pseudomonadati</taxon>
        <taxon>Bacteroidota</taxon>
        <taxon>Bacteroidia</taxon>
        <taxon>Bacteroidales</taxon>
        <taxon>Porphyromonadaceae</taxon>
        <taxon>Microbacter</taxon>
    </lineage>
</organism>
<keyword evidence="2" id="KW-1185">Reference proteome</keyword>
<gene>
    <name evidence="1" type="ORF">FHX64_000420</name>
</gene>
<sequence length="250" mass="28823">MDMHLKETFLSLWEKYFGLAELPIVFYYHKELHDAIHLPPKKGRSCIICELAQVRKGASLAYDADNIVCGGAKRFLGFADKIRPNFEYFLSCGIPGEMEGERYIRTPEMVQEIQKQQKAIQDAKDHYIIFKRWDKLQEYDDPAVVIFFARPDVLSGLFTLANFDQTEPNSSIAPFGSGCSTIVYYPYLEKDAERPRAVIGMFDPSARPCVSQDILSFAVPMVKFKKMVEYMEESFLITGTWQTLQKRINR</sequence>
<accession>A0A7W5H1D8</accession>
<evidence type="ECO:0000313" key="2">
    <source>
        <dbReference type="Proteomes" id="UP000544222"/>
    </source>
</evidence>
<comment type="caution">
    <text evidence="1">The sequence shown here is derived from an EMBL/GenBank/DDBJ whole genome shotgun (WGS) entry which is preliminary data.</text>
</comment>
<name>A0A7W5H1D8_9PORP</name>
<proteinExistence type="predicted"/>
<dbReference type="EMBL" id="JACHYB010000001">
    <property type="protein sequence ID" value="MBB3186257.1"/>
    <property type="molecule type" value="Genomic_DNA"/>
</dbReference>
<dbReference type="AlphaFoldDB" id="A0A7W5H1D8"/>
<reference evidence="1 2" key="1">
    <citation type="submission" date="2020-08" db="EMBL/GenBank/DDBJ databases">
        <title>Genomic Encyclopedia of Type Strains, Phase IV (KMG-IV): sequencing the most valuable type-strain genomes for metagenomic binning, comparative biology and taxonomic classification.</title>
        <authorList>
            <person name="Goeker M."/>
        </authorList>
    </citation>
    <scope>NUCLEOTIDE SEQUENCE [LARGE SCALE GENOMIC DNA]</scope>
    <source>
        <strain evidence="1 2">DSM 27471</strain>
    </source>
</reference>
<dbReference type="RefSeq" id="WP_183412173.1">
    <property type="nucleotide sequence ID" value="NZ_JACHYB010000001.1"/>
</dbReference>
<evidence type="ECO:0000313" key="1">
    <source>
        <dbReference type="EMBL" id="MBB3186257.1"/>
    </source>
</evidence>